<feature type="region of interest" description="Disordered" evidence="1">
    <location>
        <begin position="409"/>
        <end position="441"/>
    </location>
</feature>
<comment type="caution">
    <text evidence="3">The sequence shown here is derived from an EMBL/GenBank/DDBJ whole genome shotgun (WGS) entry which is preliminary data.</text>
</comment>
<dbReference type="AlphaFoldDB" id="A0AAW2H8Y0"/>
<name>A0AAW2H8Y0_9NEOP</name>
<dbReference type="EMBL" id="JARGDH010000006">
    <property type="protein sequence ID" value="KAL0266171.1"/>
    <property type="molecule type" value="Genomic_DNA"/>
</dbReference>
<accession>A0AAW2H8Y0</accession>
<proteinExistence type="predicted"/>
<dbReference type="InterPro" id="IPR031511">
    <property type="entry name" value="DUF5097"/>
</dbReference>
<sequence>MIESLAIKSHLKARFVANEVVFVRSRGTHAKVQGSAGDRYTLRTLSERDLGTVEAYPDDMVRKDHLSKGCILRFLESITKDSPFGRVLRKNILHDMSIFSKEKASSLGVGRRGQSRDTLFSRRTGGYHAYGEMDKSYEVRAEDSFGDAGGSSDLGAKLTSHTEEAVAAESASYEKKKRTQQRDVAMPSSQNDEETCTSHNKAGSLHLKNKFSTIGSALEFLDCTSVEIKGICDLELFVEVYLLFSHFRKYFNIELSKDGLAEALLDRSYGTEIAFRVHKALLSVLSAELSTAGQSQFKQILENAMDICVPENGALGGVPPLEKYDWANADIAEHNWKDVMENFCSQIYHTYGLHGIAFYREFTSGSADDATSDRLGIVKFLMECTLCTNTFRQVVNACVEEARQYDKSRHGSAAKPKRHRSSTSDTESLGRAADVDAPRTEKSIVPVERKTPCNRYRADIANIDGVQFVYFEGRICFWKDKKFYMMSTEQVKYLQSAYMPQGRHHRSFSALLKSYFSLPQRVASNTNEMYLSDRESI</sequence>
<feature type="compositionally biased region" description="Basic residues" evidence="1">
    <location>
        <begin position="410"/>
        <end position="421"/>
    </location>
</feature>
<evidence type="ECO:0000259" key="2">
    <source>
        <dbReference type="Pfam" id="PF17020"/>
    </source>
</evidence>
<gene>
    <name evidence="3" type="ORF">PYX00_011888</name>
</gene>
<organism evidence="3">
    <name type="scientific">Menopon gallinae</name>
    <name type="common">poultry shaft louse</name>
    <dbReference type="NCBI Taxonomy" id="328185"/>
    <lineage>
        <taxon>Eukaryota</taxon>
        <taxon>Metazoa</taxon>
        <taxon>Ecdysozoa</taxon>
        <taxon>Arthropoda</taxon>
        <taxon>Hexapoda</taxon>
        <taxon>Insecta</taxon>
        <taxon>Pterygota</taxon>
        <taxon>Neoptera</taxon>
        <taxon>Paraneoptera</taxon>
        <taxon>Psocodea</taxon>
        <taxon>Troctomorpha</taxon>
        <taxon>Phthiraptera</taxon>
        <taxon>Amblycera</taxon>
        <taxon>Menoponidae</taxon>
        <taxon>Menopon</taxon>
    </lineage>
</organism>
<evidence type="ECO:0000313" key="3">
    <source>
        <dbReference type="EMBL" id="KAL0266171.1"/>
    </source>
</evidence>
<protein>
    <recommendedName>
        <fullName evidence="2">DUF5097 domain-containing protein</fullName>
    </recommendedName>
</protein>
<feature type="domain" description="DUF5097" evidence="2">
    <location>
        <begin position="6"/>
        <end position="95"/>
    </location>
</feature>
<feature type="region of interest" description="Disordered" evidence="1">
    <location>
        <begin position="169"/>
        <end position="199"/>
    </location>
</feature>
<reference evidence="3" key="1">
    <citation type="journal article" date="2024" name="Gigascience">
        <title>Chromosome-level genome of the poultry shaft louse Menopon gallinae provides insight into the host-switching and adaptive evolution of parasitic lice.</title>
        <authorList>
            <person name="Xu Y."/>
            <person name="Ma L."/>
            <person name="Liu S."/>
            <person name="Liang Y."/>
            <person name="Liu Q."/>
            <person name="He Z."/>
            <person name="Tian L."/>
            <person name="Duan Y."/>
            <person name="Cai W."/>
            <person name="Li H."/>
            <person name="Song F."/>
        </authorList>
    </citation>
    <scope>NUCLEOTIDE SEQUENCE</scope>
    <source>
        <strain evidence="3">Cailab_2023a</strain>
    </source>
</reference>
<dbReference type="Pfam" id="PF17020">
    <property type="entry name" value="DUF5097"/>
    <property type="match status" value="1"/>
</dbReference>
<evidence type="ECO:0000256" key="1">
    <source>
        <dbReference type="SAM" id="MobiDB-lite"/>
    </source>
</evidence>